<dbReference type="AlphaFoldDB" id="A0A1U6I5S6"/>
<dbReference type="EMBL" id="FVZE01000004">
    <property type="protein sequence ID" value="SLK03363.1"/>
    <property type="molecule type" value="Genomic_DNA"/>
</dbReference>
<sequence length="224" mass="25621">MQSKNSERTAASERPPKTKRSEITRQVILEAAENLFANDGIEATSMRAVALAAGQSNVAAVQYHFGDKQTLLTEIFEWRVQLMEPRRQDMIRQFGSIETCTMRELLSIIFLPYLDMRNEAGAHVYARLLLEYLTLYGRFALQHPAEDPQRQDRAIGRALKEFDRRMDAHPAMARRLHLTMITTGFLGVISEYDLLKAKDRAEVPLEDLVVQMIEFSAIGLEHLE</sequence>
<evidence type="ECO:0000256" key="2">
    <source>
        <dbReference type="ARBA" id="ARBA00023125"/>
    </source>
</evidence>
<evidence type="ECO:0000256" key="1">
    <source>
        <dbReference type="ARBA" id="ARBA00023015"/>
    </source>
</evidence>
<evidence type="ECO:0000256" key="3">
    <source>
        <dbReference type="ARBA" id="ARBA00023163"/>
    </source>
</evidence>
<dbReference type="InterPro" id="IPR050109">
    <property type="entry name" value="HTH-type_TetR-like_transc_reg"/>
</dbReference>
<dbReference type="GO" id="GO:0000976">
    <property type="term" value="F:transcription cis-regulatory region binding"/>
    <property type="evidence" value="ECO:0007669"/>
    <property type="project" value="TreeGrafter"/>
</dbReference>
<dbReference type="InterPro" id="IPR009057">
    <property type="entry name" value="Homeodomain-like_sf"/>
</dbReference>
<dbReference type="Gene3D" id="1.10.357.10">
    <property type="entry name" value="Tetracycline Repressor, domain 2"/>
    <property type="match status" value="1"/>
</dbReference>
<dbReference type="Proteomes" id="UP000190989">
    <property type="component" value="Unassembled WGS sequence"/>
</dbReference>
<evidence type="ECO:0000313" key="6">
    <source>
        <dbReference type="EMBL" id="SLK03363.1"/>
    </source>
</evidence>
<dbReference type="Pfam" id="PF00440">
    <property type="entry name" value="TetR_N"/>
    <property type="match status" value="1"/>
</dbReference>
<dbReference type="InterPro" id="IPR001647">
    <property type="entry name" value="HTH_TetR"/>
</dbReference>
<reference evidence="7" key="1">
    <citation type="submission" date="2017-02" db="EMBL/GenBank/DDBJ databases">
        <authorList>
            <person name="Varghese N."/>
            <person name="Submissions S."/>
        </authorList>
    </citation>
    <scope>NUCLEOTIDE SEQUENCE [LARGE SCALE GENOMIC DNA]</scope>
    <source>
        <strain evidence="7">SM117</strain>
    </source>
</reference>
<dbReference type="PANTHER" id="PTHR30055:SF234">
    <property type="entry name" value="HTH-TYPE TRANSCRIPTIONAL REGULATOR BETI"/>
    <property type="match status" value="1"/>
</dbReference>
<feature type="region of interest" description="Disordered" evidence="4">
    <location>
        <begin position="1"/>
        <end position="22"/>
    </location>
</feature>
<dbReference type="GO" id="GO:0003700">
    <property type="term" value="F:DNA-binding transcription factor activity"/>
    <property type="evidence" value="ECO:0007669"/>
    <property type="project" value="TreeGrafter"/>
</dbReference>
<protein>
    <submittedName>
        <fullName evidence="6">Transcriptional regulator, TetR family</fullName>
    </submittedName>
</protein>
<gene>
    <name evidence="6" type="ORF">SAMN06295987_104228</name>
</gene>
<feature type="domain" description="HTH tetR-type" evidence="5">
    <location>
        <begin position="28"/>
        <end position="75"/>
    </location>
</feature>
<dbReference type="SUPFAM" id="SSF46689">
    <property type="entry name" value="Homeodomain-like"/>
    <property type="match status" value="1"/>
</dbReference>
<keyword evidence="7" id="KW-1185">Reference proteome</keyword>
<keyword evidence="3" id="KW-0804">Transcription</keyword>
<keyword evidence="1" id="KW-0805">Transcription regulation</keyword>
<evidence type="ECO:0000256" key="4">
    <source>
        <dbReference type="SAM" id="MobiDB-lite"/>
    </source>
</evidence>
<proteinExistence type="predicted"/>
<evidence type="ECO:0000313" key="7">
    <source>
        <dbReference type="Proteomes" id="UP000190989"/>
    </source>
</evidence>
<keyword evidence="2" id="KW-0238">DNA-binding</keyword>
<dbReference type="PANTHER" id="PTHR30055">
    <property type="entry name" value="HTH-TYPE TRANSCRIPTIONAL REGULATOR RUTR"/>
    <property type="match status" value="1"/>
</dbReference>
<name>A0A1U6I5S6_9SPHN</name>
<evidence type="ECO:0000259" key="5">
    <source>
        <dbReference type="Pfam" id="PF00440"/>
    </source>
</evidence>
<organism evidence="6 7">
    <name type="scientific">Novosphingobium mathurense</name>
    <dbReference type="NCBI Taxonomy" id="428990"/>
    <lineage>
        <taxon>Bacteria</taxon>
        <taxon>Pseudomonadati</taxon>
        <taxon>Pseudomonadota</taxon>
        <taxon>Alphaproteobacteria</taxon>
        <taxon>Sphingomonadales</taxon>
        <taxon>Sphingomonadaceae</taxon>
        <taxon>Novosphingobium</taxon>
    </lineage>
</organism>
<dbReference type="RefSeq" id="WP_079730887.1">
    <property type="nucleotide sequence ID" value="NZ_FVZE01000004.1"/>
</dbReference>
<accession>A0A1U6I5S6</accession>